<protein>
    <submittedName>
        <fullName evidence="3">PWI domain mRNA processing protein, putative</fullName>
    </submittedName>
</protein>
<dbReference type="AlphaFoldDB" id="D4AUW2"/>
<dbReference type="KEGG" id="abe:ARB_08029"/>
<reference evidence="4" key="1">
    <citation type="journal article" date="2011" name="Genome Biol.">
        <title>Comparative and functional genomics provide insights into the pathogenicity of dermatophytic fungi.</title>
        <authorList>
            <person name="Burmester A."/>
            <person name="Shelest E."/>
            <person name="Gloeckner G."/>
            <person name="Heddergott C."/>
            <person name="Schindler S."/>
            <person name="Staib P."/>
            <person name="Heidel A."/>
            <person name="Felder M."/>
            <person name="Petzold A."/>
            <person name="Szafranski K."/>
            <person name="Feuermann M."/>
            <person name="Pedruzzi I."/>
            <person name="Priebe S."/>
            <person name="Groth M."/>
            <person name="Winkler R."/>
            <person name="Li W."/>
            <person name="Kniemeyer O."/>
            <person name="Schroeckh V."/>
            <person name="Hertweck C."/>
            <person name="Hube B."/>
            <person name="White T.C."/>
            <person name="Platzer M."/>
            <person name="Guthke R."/>
            <person name="Heitman J."/>
            <person name="Woestemeyer J."/>
            <person name="Zipfel P.F."/>
            <person name="Monod M."/>
            <person name="Brakhage A.A."/>
        </authorList>
    </citation>
    <scope>NUCLEOTIDE SEQUENCE [LARGE SCALE GENOMIC DNA]</scope>
    <source>
        <strain evidence="4">ATCC MYA-4681 / CBS 112371</strain>
    </source>
</reference>
<feature type="compositionally biased region" description="Low complexity" evidence="1">
    <location>
        <begin position="201"/>
        <end position="211"/>
    </location>
</feature>
<dbReference type="InterPro" id="IPR023214">
    <property type="entry name" value="HAD_sf"/>
</dbReference>
<dbReference type="RefSeq" id="XP_003013917.1">
    <property type="nucleotide sequence ID" value="XM_003013871.1"/>
</dbReference>
<dbReference type="SMART" id="SM00577">
    <property type="entry name" value="CPDc"/>
    <property type="match status" value="1"/>
</dbReference>
<dbReference type="eggNOG" id="KOG1605">
    <property type="taxonomic scope" value="Eukaryota"/>
</dbReference>
<dbReference type="PANTHER" id="PTHR12210">
    <property type="entry name" value="DULLARD PROTEIN PHOSPHATASE"/>
    <property type="match status" value="1"/>
</dbReference>
<evidence type="ECO:0000313" key="3">
    <source>
        <dbReference type="EMBL" id="EFE33277.1"/>
    </source>
</evidence>
<dbReference type="CDD" id="cd07521">
    <property type="entry name" value="HAD_FCP1-like"/>
    <property type="match status" value="1"/>
</dbReference>
<dbReference type="HOGENOM" id="CLU_020262_7_0_1"/>
<dbReference type="NCBIfam" id="TIGR02251">
    <property type="entry name" value="HIF-SF_euk"/>
    <property type="match status" value="1"/>
</dbReference>
<dbReference type="SUPFAM" id="SSF56784">
    <property type="entry name" value="HAD-like"/>
    <property type="match status" value="1"/>
</dbReference>
<evidence type="ECO:0000259" key="2">
    <source>
        <dbReference type="PROSITE" id="PS50969"/>
    </source>
</evidence>
<dbReference type="OMA" id="YLFHEDN"/>
<dbReference type="PROSITE" id="PS50969">
    <property type="entry name" value="FCP1"/>
    <property type="match status" value="1"/>
</dbReference>
<dbReference type="Pfam" id="PF03031">
    <property type="entry name" value="NIF"/>
    <property type="match status" value="1"/>
</dbReference>
<dbReference type="GO" id="GO:0016791">
    <property type="term" value="F:phosphatase activity"/>
    <property type="evidence" value="ECO:0007669"/>
    <property type="project" value="InterPro"/>
</dbReference>
<name>D4AUW2_ARTBC</name>
<dbReference type="InterPro" id="IPR036412">
    <property type="entry name" value="HAD-like_sf"/>
</dbReference>
<dbReference type="GeneID" id="9521335"/>
<evidence type="ECO:0000313" key="4">
    <source>
        <dbReference type="Proteomes" id="UP000008866"/>
    </source>
</evidence>
<accession>D4AUW2</accession>
<feature type="domain" description="FCP1 homology" evidence="2">
    <location>
        <begin position="334"/>
        <end position="518"/>
    </location>
</feature>
<feature type="compositionally biased region" description="Basic and acidic residues" evidence="1">
    <location>
        <begin position="252"/>
        <end position="264"/>
    </location>
</feature>
<feature type="compositionally biased region" description="Polar residues" evidence="1">
    <location>
        <begin position="41"/>
        <end position="52"/>
    </location>
</feature>
<dbReference type="EMBL" id="ABSU01000011">
    <property type="protein sequence ID" value="EFE33277.1"/>
    <property type="molecule type" value="Genomic_DNA"/>
</dbReference>
<dbReference type="InterPro" id="IPR050365">
    <property type="entry name" value="TIM50"/>
</dbReference>
<proteinExistence type="predicted"/>
<dbReference type="FunFam" id="3.40.50.1000:FF:000089">
    <property type="entry name" value="NIF domain protein"/>
    <property type="match status" value="1"/>
</dbReference>
<feature type="compositionally biased region" description="Basic and acidic residues" evidence="1">
    <location>
        <begin position="173"/>
        <end position="186"/>
    </location>
</feature>
<dbReference type="Gene3D" id="3.40.50.1000">
    <property type="entry name" value="HAD superfamily/HAD-like"/>
    <property type="match status" value="1"/>
</dbReference>
<keyword evidence="4" id="KW-1185">Reference proteome</keyword>
<organism evidence="3 4">
    <name type="scientific">Arthroderma benhamiae (strain ATCC MYA-4681 / CBS 112371)</name>
    <name type="common">Trichophyton mentagrophytes</name>
    <dbReference type="NCBI Taxonomy" id="663331"/>
    <lineage>
        <taxon>Eukaryota</taxon>
        <taxon>Fungi</taxon>
        <taxon>Dikarya</taxon>
        <taxon>Ascomycota</taxon>
        <taxon>Pezizomycotina</taxon>
        <taxon>Eurotiomycetes</taxon>
        <taxon>Eurotiomycetidae</taxon>
        <taxon>Onygenales</taxon>
        <taxon>Arthrodermataceae</taxon>
        <taxon>Trichophyton</taxon>
    </lineage>
</organism>
<feature type="compositionally biased region" description="Polar residues" evidence="1">
    <location>
        <begin position="1"/>
        <end position="15"/>
    </location>
</feature>
<feature type="compositionally biased region" description="Low complexity" evidence="1">
    <location>
        <begin position="275"/>
        <end position="287"/>
    </location>
</feature>
<sequence length="537" mass="59330">MNSLNILSSRVIGQTSASNSSRARSHSQGHVLNPRGGLAASSRSYSDGNINIHQHPMQNDGAPGDDEDELEARGEVLSLLTVEDADQKQALAQDSAAPTTAGMVMLPITQRFFGALLETLKTILSIFASPAVYLGRRFYSRDGQFSLVEPLRSLRQANSTTSTTTGNTRRSRRDGADSGSRPDRGPKRPSRGSPRLRDSLSSESLYSNTSESETDRALGEPGMRSRHSRRKSSLATTDNDEGTPRRSIRIKIQNESKQNREQRHSKARASRRSDGSSNTSSATGNGNMDPVADSLKSPVSQAARKLTRYPHAPTPPRPLVPRRQPSYIFGAPPPRTPQKTLILDLDETLIHSLSKGGRMSSGHMVEVKLSMPMASAAAPGAAPTILGPQHPILYYVHKRPHCDAFLRKVCQWYKLVIFTASVQEYADPVIDWLEQERKYFHSRYYRQHCTIRNGAYIKDLSSVEPDLSKVMILDNSPMSYIFHEGISTKSHNAIPIEGWINDPTDNDLLHLIPILEAMQHVTDVRALLALRRGEVGS</sequence>
<dbReference type="Proteomes" id="UP000008866">
    <property type="component" value="Unassembled WGS sequence"/>
</dbReference>
<gene>
    <name evidence="3" type="ORF">ARB_08029</name>
</gene>
<dbReference type="InterPro" id="IPR011948">
    <property type="entry name" value="Dullard_phosphatase"/>
</dbReference>
<evidence type="ECO:0000256" key="1">
    <source>
        <dbReference type="SAM" id="MobiDB-lite"/>
    </source>
</evidence>
<dbReference type="InterPro" id="IPR004274">
    <property type="entry name" value="FCP1_dom"/>
</dbReference>
<dbReference type="STRING" id="663331.D4AUW2"/>
<feature type="region of interest" description="Disordered" evidence="1">
    <location>
        <begin position="156"/>
        <end position="333"/>
    </location>
</feature>
<feature type="compositionally biased region" description="Low complexity" evidence="1">
    <location>
        <begin position="158"/>
        <end position="168"/>
    </location>
</feature>
<comment type="caution">
    <text evidence="3">The sequence shown here is derived from an EMBL/GenBank/DDBJ whole genome shotgun (WGS) entry which is preliminary data.</text>
</comment>
<feature type="region of interest" description="Disordered" evidence="1">
    <location>
        <begin position="1"/>
        <end position="68"/>
    </location>
</feature>